<gene>
    <name evidence="2" type="ORF">Deia_00724</name>
</gene>
<dbReference type="RefSeq" id="WP_146820783.1">
    <property type="nucleotide sequence ID" value="NZ_CP029077.1"/>
</dbReference>
<evidence type="ECO:0000256" key="1">
    <source>
        <dbReference type="SAM" id="Phobius"/>
    </source>
</evidence>
<feature type="transmembrane region" description="Helical" evidence="1">
    <location>
        <begin position="12"/>
        <end position="40"/>
    </location>
</feature>
<keyword evidence="3" id="KW-1185">Reference proteome</keyword>
<evidence type="ECO:0000313" key="3">
    <source>
        <dbReference type="Proteomes" id="UP000321934"/>
    </source>
</evidence>
<name>A0A5B8XF31_9RICK</name>
<keyword evidence="1" id="KW-0472">Membrane</keyword>
<protein>
    <submittedName>
        <fullName evidence="2">Uncharacterized protein</fullName>
    </submittedName>
</protein>
<dbReference type="EMBL" id="CP029077">
    <property type="protein sequence ID" value="QED23515.1"/>
    <property type="molecule type" value="Genomic_DNA"/>
</dbReference>
<proteinExistence type="predicted"/>
<keyword evidence="1" id="KW-1133">Transmembrane helix</keyword>
<keyword evidence="1" id="KW-0812">Transmembrane</keyword>
<evidence type="ECO:0000313" key="2">
    <source>
        <dbReference type="EMBL" id="QED23515.1"/>
    </source>
</evidence>
<sequence>MKKNFRRKKRALYLIIEIIAVLIISVGLTVGTIKIVAIAVRVYKIHKHSVDISNISEGLIQYKQVNGTYAGDTPAAKLTGAAAGNTFLLADIAALPATATGQGYVADEVASIVFRELYLGKFISFNINIAESASATAKLYDLVSKTFLPTSSIDDSLAFFVTSANNSSIGSLATGGPNPSPKIYLFRYGQMTTAAKLTFGGSGNVGQAGALAATVASELDLKIDDGKCNFGNLLANNPATGAATLCCDTANLTGTGYTSNSSDNGSNGCIMEFLTPVV</sequence>
<dbReference type="AlphaFoldDB" id="A0A5B8XF31"/>
<accession>A0A5B8XF31</accession>
<organism evidence="2 3">
    <name type="scientific">Candidatus Deianiraea vastatrix</name>
    <dbReference type="NCBI Taxonomy" id="2163644"/>
    <lineage>
        <taxon>Bacteria</taxon>
        <taxon>Pseudomonadati</taxon>
        <taxon>Pseudomonadota</taxon>
        <taxon>Alphaproteobacteria</taxon>
        <taxon>Rickettsiales</taxon>
        <taxon>Candidatus Deianiraeaceae</taxon>
        <taxon>Candidatus Deianiraea</taxon>
    </lineage>
</organism>
<dbReference type="Proteomes" id="UP000321934">
    <property type="component" value="Chromosome"/>
</dbReference>
<reference evidence="2 3" key="1">
    <citation type="journal article" date="2019" name="ISME J.">
        <title>Deianiraea, an extracellular bacterium associated with the ciliate Paramecium, suggests an alternative scenario for the evolution of Rickettsiales.</title>
        <authorList>
            <person name="Castelli M."/>
            <person name="Sabaneyeva E."/>
            <person name="Lanzoni O."/>
            <person name="Lebedeva N."/>
            <person name="Floriano A.M."/>
            <person name="Gaiarsa S."/>
            <person name="Benken K."/>
            <person name="Modeo L."/>
            <person name="Bandi C."/>
            <person name="Potekhin A."/>
            <person name="Sassera D."/>
            <person name="Petroni G."/>
        </authorList>
    </citation>
    <scope>NUCLEOTIDE SEQUENCE [LARGE SCALE GENOMIC DNA]</scope>
    <source>
        <strain evidence="2">CyL4-1</strain>
    </source>
</reference>